<protein>
    <submittedName>
        <fullName evidence="2">Toll/interleukin-1 receptor domain-containing protein</fullName>
    </submittedName>
</protein>
<dbReference type="Proteomes" id="UP000286701">
    <property type="component" value="Unassembled WGS sequence"/>
</dbReference>
<dbReference type="SUPFAM" id="SSF52200">
    <property type="entry name" value="Toll/Interleukin receptor TIR domain"/>
    <property type="match status" value="1"/>
</dbReference>
<dbReference type="AlphaFoldDB" id="A0A3S4Y5Q5"/>
<proteinExistence type="predicted"/>
<accession>A0A3S4Y5Q5</accession>
<dbReference type="GO" id="GO:0007165">
    <property type="term" value="P:signal transduction"/>
    <property type="evidence" value="ECO:0007669"/>
    <property type="project" value="InterPro"/>
</dbReference>
<evidence type="ECO:0000259" key="1">
    <source>
        <dbReference type="PROSITE" id="PS50104"/>
    </source>
</evidence>
<evidence type="ECO:0000313" key="2">
    <source>
        <dbReference type="EMBL" id="RWY48024.1"/>
    </source>
</evidence>
<dbReference type="InterPro" id="IPR000157">
    <property type="entry name" value="TIR_dom"/>
</dbReference>
<evidence type="ECO:0000313" key="3">
    <source>
        <dbReference type="Proteomes" id="UP000286701"/>
    </source>
</evidence>
<sequence length="312" mass="35685">MIFKKNLNITIAMKVFISWSGETSRNIAEILRQWLPSVIQSVKPYYSPDDITKGTRWGSEIAKELDESKVGIICLTKDNLNSPWIMFEAGALSKNIDSSKVCPILFGIDPSDIQGPLVQFQAAKFNREEIKKVVRMINAELGDFALSSEVFESVFDMWWPRLSEKIEIELNKTKPSKSTDKGLRGERDLLEEILSLTRQMSFTRERADKSERVSPMAIRDLLKGLEMLVKNALEDEKTLLFENLQEFFPPMKYLIERTVANDSLAAEFKLRLEEVQTTVLRTTTKSYNGSILTRKAKFKTPSKESDDQELIA</sequence>
<comment type="caution">
    <text evidence="2">The sequence shown here is derived from an EMBL/GenBank/DDBJ whole genome shotgun (WGS) entry which is preliminary data.</text>
</comment>
<organism evidence="2 3">
    <name type="scientific">Mucilaginibacter gilvus</name>
    <dbReference type="NCBI Taxonomy" id="2305909"/>
    <lineage>
        <taxon>Bacteria</taxon>
        <taxon>Pseudomonadati</taxon>
        <taxon>Bacteroidota</taxon>
        <taxon>Sphingobacteriia</taxon>
        <taxon>Sphingobacteriales</taxon>
        <taxon>Sphingobacteriaceae</taxon>
        <taxon>Mucilaginibacter</taxon>
    </lineage>
</organism>
<keyword evidence="2" id="KW-0675">Receptor</keyword>
<feature type="domain" description="TIR" evidence="1">
    <location>
        <begin position="11"/>
        <end position="141"/>
    </location>
</feature>
<reference evidence="2 3" key="1">
    <citation type="submission" date="2019-01" db="EMBL/GenBank/DDBJ databases">
        <title>Mucilaginibacter antarcticum sp. nov., isolated from antarctic soil.</title>
        <authorList>
            <person name="Yan Y.-Q."/>
            <person name="Du Z.-J."/>
        </authorList>
    </citation>
    <scope>NUCLEOTIDE SEQUENCE [LARGE SCALE GENOMIC DNA]</scope>
    <source>
        <strain evidence="2 3">F01003</strain>
    </source>
</reference>
<dbReference type="InterPro" id="IPR035897">
    <property type="entry name" value="Toll_tir_struct_dom_sf"/>
</dbReference>
<dbReference type="EMBL" id="SBIW01000012">
    <property type="protein sequence ID" value="RWY48024.1"/>
    <property type="molecule type" value="Genomic_DNA"/>
</dbReference>
<dbReference type="Pfam" id="PF13676">
    <property type="entry name" value="TIR_2"/>
    <property type="match status" value="1"/>
</dbReference>
<dbReference type="PROSITE" id="PS50104">
    <property type="entry name" value="TIR"/>
    <property type="match status" value="1"/>
</dbReference>
<dbReference type="Gene3D" id="3.40.50.10140">
    <property type="entry name" value="Toll/interleukin-1 receptor homology (TIR) domain"/>
    <property type="match status" value="1"/>
</dbReference>
<name>A0A3S4Y5Q5_9SPHI</name>
<gene>
    <name evidence="2" type="ORF">EPL05_20775</name>
</gene>
<keyword evidence="3" id="KW-1185">Reference proteome</keyword>